<evidence type="ECO:0000313" key="3">
    <source>
        <dbReference type="Proteomes" id="UP000292704"/>
    </source>
</evidence>
<accession>A0A482YA39</accession>
<feature type="compositionally biased region" description="Basic and acidic residues" evidence="1">
    <location>
        <begin position="1"/>
        <end position="12"/>
    </location>
</feature>
<dbReference type="AlphaFoldDB" id="A0A482YA39"/>
<evidence type="ECO:0000313" key="2">
    <source>
        <dbReference type="EMBL" id="RZH69637.1"/>
    </source>
</evidence>
<proteinExistence type="predicted"/>
<feature type="non-terminal residue" evidence="2">
    <location>
        <position position="1"/>
    </location>
</feature>
<reference evidence="2 3" key="1">
    <citation type="submission" date="2019-02" db="EMBL/GenBank/DDBJ databases">
        <title>Genome analysis provides insights into bioremediation potentialities and Haloocin production by Natrinema altunense strain 4.1R isolated from Chott Douz in Tunisian desert.</title>
        <authorList>
            <person name="Najjari A."/>
            <person name="Youssef N."/>
            <person name="Ben Dhia O."/>
            <person name="Ferjani R."/>
            <person name="El Hidri D."/>
            <person name="Ouzari H.I."/>
            <person name="Cherif A."/>
        </authorList>
    </citation>
    <scope>NUCLEOTIDE SEQUENCE [LARGE SCALE GENOMIC DNA]</scope>
    <source>
        <strain evidence="2 3">4.1R</strain>
    </source>
</reference>
<dbReference type="EMBL" id="SHMR01000001">
    <property type="protein sequence ID" value="RZH69637.1"/>
    <property type="molecule type" value="Genomic_DNA"/>
</dbReference>
<gene>
    <name evidence="2" type="ORF">ELS17_00495</name>
</gene>
<evidence type="ECO:0000256" key="1">
    <source>
        <dbReference type="SAM" id="MobiDB-lite"/>
    </source>
</evidence>
<sequence>ALLEESVHRRADACGIEIDATDGGDEAEVNDEQRP</sequence>
<comment type="caution">
    <text evidence="2">The sequence shown here is derived from an EMBL/GenBank/DDBJ whole genome shotgun (WGS) entry which is preliminary data.</text>
</comment>
<dbReference type="Proteomes" id="UP000292704">
    <property type="component" value="Unassembled WGS sequence"/>
</dbReference>
<protein>
    <submittedName>
        <fullName evidence="2">PadR family transcriptional regulator</fullName>
    </submittedName>
</protein>
<feature type="region of interest" description="Disordered" evidence="1">
    <location>
        <begin position="1"/>
        <end position="35"/>
    </location>
</feature>
<feature type="compositionally biased region" description="Acidic residues" evidence="1">
    <location>
        <begin position="19"/>
        <end position="35"/>
    </location>
</feature>
<organism evidence="2 3">
    <name type="scientific">Natrinema altunense</name>
    <dbReference type="NCBI Taxonomy" id="222984"/>
    <lineage>
        <taxon>Archaea</taxon>
        <taxon>Methanobacteriati</taxon>
        <taxon>Methanobacteriota</taxon>
        <taxon>Stenosarchaea group</taxon>
        <taxon>Halobacteria</taxon>
        <taxon>Halobacteriales</taxon>
        <taxon>Natrialbaceae</taxon>
        <taxon>Natrinema</taxon>
    </lineage>
</organism>
<name>A0A482YA39_9EURY</name>